<feature type="transmembrane region" description="Helical" evidence="1">
    <location>
        <begin position="39"/>
        <end position="63"/>
    </location>
</feature>
<reference evidence="2 3" key="1">
    <citation type="journal article" date="2016" name="Biochim. Biophys. Acta">
        <title>Photochemical characterization of actinorhodopsin and its functional existence in the natural host.</title>
        <authorList>
            <person name="Nakamura S."/>
            <person name="Kikukawa T."/>
            <person name="Tamogami J."/>
            <person name="Kamiya M."/>
            <person name="Aizawa T."/>
            <person name="Hahn M.W."/>
            <person name="Ihara K."/>
            <person name="Kamo N."/>
            <person name="Demura M."/>
        </authorList>
    </citation>
    <scope>NUCLEOTIDE SEQUENCE [LARGE SCALE GENOMIC DNA]</scope>
    <source>
        <strain evidence="2 3">MWH-Dar1</strain>
    </source>
</reference>
<feature type="transmembrane region" description="Helical" evidence="1">
    <location>
        <begin position="106"/>
        <end position="125"/>
    </location>
</feature>
<name>A0A1D9DYN0_9MICO</name>
<accession>A0A1D9DYN0</accession>
<feature type="transmembrane region" description="Helical" evidence="1">
    <location>
        <begin position="6"/>
        <end position="27"/>
    </location>
</feature>
<proteinExistence type="predicted"/>
<keyword evidence="1" id="KW-0472">Membrane</keyword>
<evidence type="ECO:0000313" key="2">
    <source>
        <dbReference type="EMBL" id="AOY55897.1"/>
    </source>
</evidence>
<evidence type="ECO:0000313" key="3">
    <source>
        <dbReference type="Proteomes" id="UP000243784"/>
    </source>
</evidence>
<protein>
    <submittedName>
        <fullName evidence="2">Uncharacterized protein</fullName>
    </submittedName>
</protein>
<gene>
    <name evidence="2" type="ORF">A4Z71_02605</name>
</gene>
<dbReference type="AlphaFoldDB" id="A0A1D9DYN0"/>
<keyword evidence="1" id="KW-0812">Transmembrane</keyword>
<dbReference type="STRING" id="535712.A4Z71_02605"/>
<keyword evidence="1" id="KW-1133">Transmembrane helix</keyword>
<dbReference type="KEGG" id="rpla:A4Z71_02605"/>
<evidence type="ECO:0000256" key="1">
    <source>
        <dbReference type="SAM" id="Phobius"/>
    </source>
</evidence>
<feature type="transmembrane region" description="Helical" evidence="1">
    <location>
        <begin position="75"/>
        <end position="94"/>
    </location>
</feature>
<dbReference type="Proteomes" id="UP000243784">
    <property type="component" value="Chromosome"/>
</dbReference>
<organism evidence="2 3">
    <name type="scientific">Candidatus Rhodoluna planktonica</name>
    <dbReference type="NCBI Taxonomy" id="535712"/>
    <lineage>
        <taxon>Bacteria</taxon>
        <taxon>Bacillati</taxon>
        <taxon>Actinomycetota</taxon>
        <taxon>Actinomycetes</taxon>
        <taxon>Micrococcales</taxon>
        <taxon>Microbacteriaceae</taxon>
        <taxon>Luna cluster</taxon>
        <taxon>Luna-1 subcluster</taxon>
        <taxon>Rhodoluna</taxon>
    </lineage>
</organism>
<sequence length="142" mass="15831">MVMVTFGIFISAFVWLVVATYPGFFLFNPFAVENSARAAVLTLTTVGWIVLALAPVTIFSFYAAGYRNSLRALPIAALIWPVSLVVNHISLFIQDGKIYTGYLLDYPIFIATDILLPVLLVTIWFELRHPAHPVHKHLAPKS</sequence>
<keyword evidence="3" id="KW-1185">Reference proteome</keyword>
<dbReference type="EMBL" id="CP015208">
    <property type="protein sequence ID" value="AOY55897.1"/>
    <property type="molecule type" value="Genomic_DNA"/>
</dbReference>